<dbReference type="STRING" id="655015.B1812_09720"/>
<accession>A0A1W6MUM4</accession>
<evidence type="ECO:0000256" key="7">
    <source>
        <dbReference type="ARBA" id="ARBA00022989"/>
    </source>
</evidence>
<dbReference type="PANTHER" id="PTHR12726:SF0">
    <property type="entry name" value="CERAMIDE GLUCOSYLTRANSFERASE"/>
    <property type="match status" value="1"/>
</dbReference>
<evidence type="ECO:0000256" key="4">
    <source>
        <dbReference type="ARBA" id="ARBA00022676"/>
    </source>
</evidence>
<evidence type="ECO:0000256" key="1">
    <source>
        <dbReference type="ARBA" id="ARBA00004141"/>
    </source>
</evidence>
<keyword evidence="4" id="KW-0328">Glycosyltransferase</keyword>
<dbReference type="Proteomes" id="UP000193978">
    <property type="component" value="Chromosome"/>
</dbReference>
<dbReference type="InterPro" id="IPR025993">
    <property type="entry name" value="Ceramide_glucosylTrfase"/>
</dbReference>
<feature type="transmembrane region" description="Helical" evidence="10">
    <location>
        <begin position="12"/>
        <end position="33"/>
    </location>
</feature>
<feature type="transmembrane region" description="Helical" evidence="10">
    <location>
        <begin position="337"/>
        <end position="359"/>
    </location>
</feature>
<evidence type="ECO:0000313" key="12">
    <source>
        <dbReference type="Proteomes" id="UP000193978"/>
    </source>
</evidence>
<protein>
    <submittedName>
        <fullName evidence="11">Ceramide glucosyltransferase</fullName>
    </submittedName>
</protein>
<evidence type="ECO:0000256" key="8">
    <source>
        <dbReference type="ARBA" id="ARBA00023136"/>
    </source>
</evidence>
<dbReference type="Pfam" id="PF13506">
    <property type="entry name" value="Glyco_transf_21"/>
    <property type="match status" value="1"/>
</dbReference>
<dbReference type="PANTHER" id="PTHR12726">
    <property type="entry name" value="CERAMIDE GLUCOSYLTRANSFERASE"/>
    <property type="match status" value="1"/>
</dbReference>
<evidence type="ECO:0000256" key="6">
    <source>
        <dbReference type="ARBA" id="ARBA00022692"/>
    </source>
</evidence>
<evidence type="ECO:0000256" key="2">
    <source>
        <dbReference type="ARBA" id="ARBA00004760"/>
    </source>
</evidence>
<comment type="pathway">
    <text evidence="2">Lipid metabolism; sphingolipid metabolism.</text>
</comment>
<comment type="pathway">
    <text evidence="3">Sphingolipid metabolism.</text>
</comment>
<proteinExistence type="predicted"/>
<evidence type="ECO:0000256" key="3">
    <source>
        <dbReference type="ARBA" id="ARBA00004991"/>
    </source>
</evidence>
<dbReference type="GO" id="GO:0016020">
    <property type="term" value="C:membrane"/>
    <property type="evidence" value="ECO:0007669"/>
    <property type="project" value="UniProtKB-SubCell"/>
</dbReference>
<evidence type="ECO:0000256" key="10">
    <source>
        <dbReference type="SAM" id="Phobius"/>
    </source>
</evidence>
<dbReference type="KEGG" id="mbry:B1812_09720"/>
<dbReference type="OrthoDB" id="8435849at2"/>
<keyword evidence="6 10" id="KW-0812">Transmembrane</keyword>
<feature type="region of interest" description="Disordered" evidence="9">
    <location>
        <begin position="375"/>
        <end position="397"/>
    </location>
</feature>
<sequence>MTLLATEFAQWAAASFWVVSVLLLAFSTLAALVQPRIAARRATRKDQPPVSIALPVKLLENCFERAQESAFAQQYPDYEVVAASCEPDSDASRAMRAIFARHPERSTRFLCSTAKIAASPKVDNLVAPFSEAAYDTILMKDANVVLAPDELVEHMRQLAPGVGLVCAIPYCADTPNFASQIEASIVNGPHARMLYLVSCFRQGYGVGKIMLFRRSDFLRAGGFAAISHTVGEDNAFGHALARVGLRTVFSHRPVRQDLGRRSLVEVYQRQLRWSVIRRGDALLTFLFEPFNQAGPAIVAAAVAAPFMGLGPLQGAAATFMLWLVVENLLSSAKGRSLTWGAPLILVAREIVMLTVWIHAWTTNRVVWAKASFGARGDASSHKPQTSERAAVAARKEG</sequence>
<evidence type="ECO:0000313" key="11">
    <source>
        <dbReference type="EMBL" id="ARN81311.1"/>
    </source>
</evidence>
<dbReference type="Gene3D" id="3.90.550.10">
    <property type="entry name" value="Spore Coat Polysaccharide Biosynthesis Protein SpsA, Chain A"/>
    <property type="match status" value="1"/>
</dbReference>
<keyword evidence="7 10" id="KW-1133">Transmembrane helix</keyword>
<dbReference type="InterPro" id="IPR029044">
    <property type="entry name" value="Nucleotide-diphossugar_trans"/>
</dbReference>
<dbReference type="SUPFAM" id="SSF53448">
    <property type="entry name" value="Nucleotide-diphospho-sugar transferases"/>
    <property type="match status" value="1"/>
</dbReference>
<organism evidence="11 12">
    <name type="scientific">Methylocystis bryophila</name>
    <dbReference type="NCBI Taxonomy" id="655015"/>
    <lineage>
        <taxon>Bacteria</taxon>
        <taxon>Pseudomonadati</taxon>
        <taxon>Pseudomonadota</taxon>
        <taxon>Alphaproteobacteria</taxon>
        <taxon>Hyphomicrobiales</taxon>
        <taxon>Methylocystaceae</taxon>
        <taxon>Methylocystis</taxon>
    </lineage>
</organism>
<evidence type="ECO:0000256" key="9">
    <source>
        <dbReference type="SAM" id="MobiDB-lite"/>
    </source>
</evidence>
<keyword evidence="8 10" id="KW-0472">Membrane</keyword>
<dbReference type="RefSeq" id="WP_085771406.1">
    <property type="nucleotide sequence ID" value="NZ_AP027149.1"/>
</dbReference>
<keyword evidence="12" id="KW-1185">Reference proteome</keyword>
<evidence type="ECO:0000256" key="5">
    <source>
        <dbReference type="ARBA" id="ARBA00022679"/>
    </source>
</evidence>
<dbReference type="GO" id="GO:0006679">
    <property type="term" value="P:glucosylceramide biosynthetic process"/>
    <property type="evidence" value="ECO:0007669"/>
    <property type="project" value="TreeGrafter"/>
</dbReference>
<keyword evidence="5 11" id="KW-0808">Transferase</keyword>
<name>A0A1W6MUM4_9HYPH</name>
<dbReference type="EMBL" id="CP019948">
    <property type="protein sequence ID" value="ARN81311.1"/>
    <property type="molecule type" value="Genomic_DNA"/>
</dbReference>
<feature type="transmembrane region" description="Helical" evidence="10">
    <location>
        <begin position="296"/>
        <end position="325"/>
    </location>
</feature>
<dbReference type="AlphaFoldDB" id="A0A1W6MUM4"/>
<comment type="subcellular location">
    <subcellularLocation>
        <location evidence="1">Membrane</location>
        <topology evidence="1">Multi-pass membrane protein</topology>
    </subcellularLocation>
</comment>
<dbReference type="GO" id="GO:0008120">
    <property type="term" value="F:ceramide glucosyltransferase activity"/>
    <property type="evidence" value="ECO:0007669"/>
    <property type="project" value="TreeGrafter"/>
</dbReference>
<gene>
    <name evidence="11" type="ORF">B1812_09720</name>
</gene>
<reference evidence="11 12" key="1">
    <citation type="submission" date="2017-02" db="EMBL/GenBank/DDBJ databases">
        <authorList>
            <person name="Peterson S.W."/>
        </authorList>
    </citation>
    <scope>NUCLEOTIDE SEQUENCE [LARGE SCALE GENOMIC DNA]</scope>
    <source>
        <strain evidence="11 12">S285</strain>
    </source>
</reference>